<dbReference type="Proteomes" id="UP000594638">
    <property type="component" value="Unassembled WGS sequence"/>
</dbReference>
<name>A0A8S0P9H4_OLEEU</name>
<accession>A0A8S0P9H4</accession>
<sequence length="81" mass="8953">MAHPALTHSIGGAAVISCTWTTPETWILQLLLQGRDYSVVGVGVRDSVEHGHDDPPLPQRHGVALNQPEFLLRLGQSDFWR</sequence>
<proteinExistence type="predicted"/>
<dbReference type="AlphaFoldDB" id="A0A8S0P9H4"/>
<organism evidence="1 2">
    <name type="scientific">Olea europaea subsp. europaea</name>
    <dbReference type="NCBI Taxonomy" id="158383"/>
    <lineage>
        <taxon>Eukaryota</taxon>
        <taxon>Viridiplantae</taxon>
        <taxon>Streptophyta</taxon>
        <taxon>Embryophyta</taxon>
        <taxon>Tracheophyta</taxon>
        <taxon>Spermatophyta</taxon>
        <taxon>Magnoliopsida</taxon>
        <taxon>eudicotyledons</taxon>
        <taxon>Gunneridae</taxon>
        <taxon>Pentapetalae</taxon>
        <taxon>asterids</taxon>
        <taxon>lamiids</taxon>
        <taxon>Lamiales</taxon>
        <taxon>Oleaceae</taxon>
        <taxon>Oleeae</taxon>
        <taxon>Olea</taxon>
    </lineage>
</organism>
<comment type="caution">
    <text evidence="1">The sequence shown here is derived from an EMBL/GenBank/DDBJ whole genome shotgun (WGS) entry which is preliminary data.</text>
</comment>
<evidence type="ECO:0000313" key="2">
    <source>
        <dbReference type="Proteomes" id="UP000594638"/>
    </source>
</evidence>
<protein>
    <submittedName>
        <fullName evidence="1">Uncharacterized protein</fullName>
    </submittedName>
</protein>
<evidence type="ECO:0000313" key="1">
    <source>
        <dbReference type="EMBL" id="CAA2934304.1"/>
    </source>
</evidence>
<reference evidence="1 2" key="1">
    <citation type="submission" date="2019-12" db="EMBL/GenBank/DDBJ databases">
        <authorList>
            <person name="Alioto T."/>
            <person name="Alioto T."/>
            <person name="Gomez Garrido J."/>
        </authorList>
    </citation>
    <scope>NUCLEOTIDE SEQUENCE [LARGE SCALE GENOMIC DNA]</scope>
</reference>
<dbReference type="EMBL" id="CACTIH010000012">
    <property type="protein sequence ID" value="CAA2934304.1"/>
    <property type="molecule type" value="Genomic_DNA"/>
</dbReference>
<keyword evidence="2" id="KW-1185">Reference proteome</keyword>
<gene>
    <name evidence="1" type="ORF">OLEA9_A040939</name>
</gene>
<dbReference type="Gramene" id="OE9A040939T1">
    <property type="protein sequence ID" value="OE9A040939C1"/>
    <property type="gene ID" value="OE9A040939"/>
</dbReference>